<sequence length="317" mass="35083">MATAAASPYQGPVPREIVDAHHHFWDLRQGHYPWLQEDYEGERFFLGEYRQILRDYLPDDLRHDAAPWNVVQTVHVEAEHDRGDQLGETRWLEALHGRTGLPSALVGHVFFHQPDAQQVLEAQARSPLMRGIRSKPVTAATPDGSVRGQPGTMDDPRWLEGLARLPALGLSWDLRVPWWHLAEAAAVVRQVPGLRVVLNHCGLPLDRSAEGLAAWRRGMAALADCADVSVKLSEMGLRGGVWDHEGNIGVVRDTVAIFGHERAIFASNLPVSGLSAPFGTIMDAVLRGLDAREQRVVDAVFAGNARRIYRLEEPPAG</sequence>
<dbReference type="SUPFAM" id="SSF51556">
    <property type="entry name" value="Metallo-dependent hydrolases"/>
    <property type="match status" value="1"/>
</dbReference>
<dbReference type="EMBL" id="JBHLUN010000013">
    <property type="protein sequence ID" value="MFC0410188.1"/>
    <property type="molecule type" value="Genomic_DNA"/>
</dbReference>
<dbReference type="InterPro" id="IPR052350">
    <property type="entry name" value="Metallo-dep_Lactonases"/>
</dbReference>
<dbReference type="RefSeq" id="WP_377045939.1">
    <property type="nucleotide sequence ID" value="NZ_JBHLUN010000013.1"/>
</dbReference>
<reference evidence="3 4" key="1">
    <citation type="submission" date="2024-09" db="EMBL/GenBank/DDBJ databases">
        <authorList>
            <person name="Sun Q."/>
            <person name="Mori K."/>
        </authorList>
    </citation>
    <scope>NUCLEOTIDE SEQUENCE [LARGE SCALE GENOMIC DNA]</scope>
    <source>
        <strain evidence="3 4">TBRC 5777</strain>
    </source>
</reference>
<name>A0ABV6K090_9PROT</name>
<dbReference type="InterPro" id="IPR006680">
    <property type="entry name" value="Amidohydro-rel"/>
</dbReference>
<evidence type="ECO:0000256" key="1">
    <source>
        <dbReference type="ARBA" id="ARBA00038310"/>
    </source>
</evidence>
<gene>
    <name evidence="3" type="ORF">ACFFGY_18190</name>
</gene>
<dbReference type="PANTHER" id="PTHR43569">
    <property type="entry name" value="AMIDOHYDROLASE"/>
    <property type="match status" value="1"/>
</dbReference>
<organism evidence="3 4">
    <name type="scientific">Roseomonas elaeocarpi</name>
    <dbReference type="NCBI Taxonomy" id="907779"/>
    <lineage>
        <taxon>Bacteria</taxon>
        <taxon>Pseudomonadati</taxon>
        <taxon>Pseudomonadota</taxon>
        <taxon>Alphaproteobacteria</taxon>
        <taxon>Acetobacterales</taxon>
        <taxon>Roseomonadaceae</taxon>
        <taxon>Roseomonas</taxon>
    </lineage>
</organism>
<dbReference type="Pfam" id="PF04909">
    <property type="entry name" value="Amidohydro_2"/>
    <property type="match status" value="1"/>
</dbReference>
<comment type="caution">
    <text evidence="3">The sequence shown here is derived from an EMBL/GenBank/DDBJ whole genome shotgun (WGS) entry which is preliminary data.</text>
</comment>
<dbReference type="InterPro" id="IPR032466">
    <property type="entry name" value="Metal_Hydrolase"/>
</dbReference>
<dbReference type="PANTHER" id="PTHR43569:SF1">
    <property type="entry name" value="BLL3371 PROTEIN"/>
    <property type="match status" value="1"/>
</dbReference>
<evidence type="ECO:0000259" key="2">
    <source>
        <dbReference type="Pfam" id="PF04909"/>
    </source>
</evidence>
<dbReference type="Proteomes" id="UP001589865">
    <property type="component" value="Unassembled WGS sequence"/>
</dbReference>
<evidence type="ECO:0000313" key="4">
    <source>
        <dbReference type="Proteomes" id="UP001589865"/>
    </source>
</evidence>
<evidence type="ECO:0000313" key="3">
    <source>
        <dbReference type="EMBL" id="MFC0410188.1"/>
    </source>
</evidence>
<proteinExistence type="inferred from homology"/>
<keyword evidence="4" id="KW-1185">Reference proteome</keyword>
<comment type="similarity">
    <text evidence="1">Belongs to the metallo-dependent hydrolases superfamily.</text>
</comment>
<accession>A0ABV6K090</accession>
<protein>
    <submittedName>
        <fullName evidence="3">Amidohydrolase family protein</fullName>
    </submittedName>
</protein>
<feature type="domain" description="Amidohydrolase-related" evidence="2">
    <location>
        <begin position="18"/>
        <end position="311"/>
    </location>
</feature>
<dbReference type="Gene3D" id="3.20.20.140">
    <property type="entry name" value="Metal-dependent hydrolases"/>
    <property type="match status" value="1"/>
</dbReference>